<dbReference type="KEGG" id="rdp:RD2015_2918"/>
<protein>
    <submittedName>
        <fullName evidence="1">Uncharacterized protein</fullName>
    </submittedName>
</protein>
<reference evidence="1 2" key="1">
    <citation type="submission" date="2015-12" db="EMBL/GenBank/DDBJ databases">
        <title>Complete genome of Roseateles depolymerans KCTC 42856.</title>
        <authorList>
            <person name="Kim K.M."/>
        </authorList>
    </citation>
    <scope>NUCLEOTIDE SEQUENCE [LARGE SCALE GENOMIC DNA]</scope>
    <source>
        <strain evidence="1 2">KCTC 42856</strain>
    </source>
</reference>
<dbReference type="EMBL" id="CP013729">
    <property type="protein sequence ID" value="ALV07380.1"/>
    <property type="molecule type" value="Genomic_DNA"/>
</dbReference>
<dbReference type="AlphaFoldDB" id="A0A0U3MZP3"/>
<evidence type="ECO:0000313" key="1">
    <source>
        <dbReference type="EMBL" id="ALV07380.1"/>
    </source>
</evidence>
<name>A0A0U3MZP3_9BURK</name>
<dbReference type="OrthoDB" id="9156561at2"/>
<dbReference type="STRING" id="76731.RD2015_2918"/>
<evidence type="ECO:0000313" key="2">
    <source>
        <dbReference type="Proteomes" id="UP000060699"/>
    </source>
</evidence>
<proteinExistence type="predicted"/>
<gene>
    <name evidence="1" type="ORF">RD2015_2918</name>
</gene>
<organism evidence="1 2">
    <name type="scientific">Roseateles depolymerans</name>
    <dbReference type="NCBI Taxonomy" id="76731"/>
    <lineage>
        <taxon>Bacteria</taxon>
        <taxon>Pseudomonadati</taxon>
        <taxon>Pseudomonadota</taxon>
        <taxon>Betaproteobacteria</taxon>
        <taxon>Burkholderiales</taxon>
        <taxon>Sphaerotilaceae</taxon>
        <taxon>Roseateles</taxon>
    </lineage>
</organism>
<keyword evidence="2" id="KW-1185">Reference proteome</keyword>
<dbReference type="Proteomes" id="UP000060699">
    <property type="component" value="Chromosome"/>
</dbReference>
<sequence>MSHPAASVTLPVNDQAKALQRHLMQCAKARGRWFGVSVWAERLHGMILPRLATTAAVGGLTLAAVAHWL</sequence>
<accession>A0A0U3MZP3</accession>
<dbReference type="RefSeq" id="WP_116001369.1">
    <property type="nucleotide sequence ID" value="NZ_CP013729.1"/>
</dbReference>